<dbReference type="Pfam" id="PF00698">
    <property type="entry name" value="Acyl_transf_1"/>
    <property type="match status" value="1"/>
</dbReference>
<dbReference type="EC" id="2.3.1.39" evidence="4"/>
<dbReference type="Proteomes" id="UP000003494">
    <property type="component" value="Unassembled WGS sequence"/>
</dbReference>
<reference evidence="7" key="1">
    <citation type="submission" date="2009-04" db="EMBL/GenBank/DDBJ databases">
        <authorList>
            <person name="Weinstock G."/>
            <person name="Sodergren E."/>
            <person name="Clifton S."/>
            <person name="Fulton L."/>
            <person name="Fulton B."/>
            <person name="Courtney L."/>
            <person name="Fronick C."/>
            <person name="Harrison M."/>
            <person name="Strong C."/>
            <person name="Farmer C."/>
            <person name="Delahaunty K."/>
            <person name="Markovic C."/>
            <person name="Hall O."/>
            <person name="Minx P."/>
            <person name="Tomlinson C."/>
            <person name="Mitreva M."/>
            <person name="Nelson J."/>
            <person name="Hou S."/>
            <person name="Wollam A."/>
            <person name="Pepin K.H."/>
            <person name="Johnson M."/>
            <person name="Bhonagiri V."/>
            <person name="Nash W.E."/>
            <person name="Warren W."/>
            <person name="Chinwalla A."/>
            <person name="Mardis E.R."/>
            <person name="Wilson R.K."/>
        </authorList>
    </citation>
    <scope>NUCLEOTIDE SEQUENCE [LARGE SCALE GENOMIC DNA]</scope>
    <source>
        <strain evidence="7">DSM 14600</strain>
    </source>
</reference>
<evidence type="ECO:0000256" key="3">
    <source>
        <dbReference type="ARBA" id="ARBA00048462"/>
    </source>
</evidence>
<feature type="active site" evidence="5">
    <location>
        <position position="90"/>
    </location>
</feature>
<keyword evidence="2 4" id="KW-0012">Acyltransferase</keyword>
<comment type="similarity">
    <text evidence="4">Belongs to the fabD family.</text>
</comment>
<dbReference type="SUPFAM" id="SSF52151">
    <property type="entry name" value="FabD/lysophospholipase-like"/>
    <property type="match status" value="1"/>
</dbReference>
<organism evidence="7 8">
    <name type="scientific">Shuttleworthella satelles DSM 14600</name>
    <dbReference type="NCBI Taxonomy" id="626523"/>
    <lineage>
        <taxon>Bacteria</taxon>
        <taxon>Bacillati</taxon>
        <taxon>Bacillota</taxon>
        <taxon>Clostridia</taxon>
        <taxon>Lachnospirales</taxon>
        <taxon>Lachnospiraceae</taxon>
        <taxon>Shuttleworthella</taxon>
    </lineage>
</organism>
<evidence type="ECO:0000256" key="2">
    <source>
        <dbReference type="ARBA" id="ARBA00023315"/>
    </source>
</evidence>
<dbReference type="GO" id="GO:0004314">
    <property type="term" value="F:[acyl-carrier-protein] S-malonyltransferase activity"/>
    <property type="evidence" value="ECO:0007669"/>
    <property type="project" value="UniProtKB-EC"/>
</dbReference>
<evidence type="ECO:0000256" key="5">
    <source>
        <dbReference type="PIRSR" id="PIRSR000446-1"/>
    </source>
</evidence>
<dbReference type="Gene3D" id="3.30.70.250">
    <property type="entry name" value="Malonyl-CoA ACP transacylase, ACP-binding"/>
    <property type="match status" value="1"/>
</dbReference>
<dbReference type="STRING" id="626523.GCWU000342_00313"/>
<keyword evidence="8" id="KW-1185">Reference proteome</keyword>
<evidence type="ECO:0000313" key="8">
    <source>
        <dbReference type="Proteomes" id="UP000003494"/>
    </source>
</evidence>
<dbReference type="GO" id="GO:0005829">
    <property type="term" value="C:cytosol"/>
    <property type="evidence" value="ECO:0007669"/>
    <property type="project" value="TreeGrafter"/>
</dbReference>
<feature type="active site" evidence="5">
    <location>
        <position position="195"/>
    </location>
</feature>
<accession>C4G8L7</accession>
<dbReference type="HOGENOM" id="CLU_030558_1_1_9"/>
<dbReference type="eggNOG" id="COG0331">
    <property type="taxonomic scope" value="Bacteria"/>
</dbReference>
<evidence type="ECO:0000313" key="7">
    <source>
        <dbReference type="EMBL" id="EEP28964.1"/>
    </source>
</evidence>
<dbReference type="SMART" id="SM00827">
    <property type="entry name" value="PKS_AT"/>
    <property type="match status" value="1"/>
</dbReference>
<proteinExistence type="inferred from homology"/>
<evidence type="ECO:0000256" key="1">
    <source>
        <dbReference type="ARBA" id="ARBA00022679"/>
    </source>
</evidence>
<dbReference type="PANTHER" id="PTHR42681">
    <property type="entry name" value="MALONYL-COA-ACYL CARRIER PROTEIN TRANSACYLASE, MITOCHONDRIAL"/>
    <property type="match status" value="1"/>
</dbReference>
<dbReference type="InterPro" id="IPR001227">
    <property type="entry name" value="Ac_transferase_dom_sf"/>
</dbReference>
<protein>
    <recommendedName>
        <fullName evidence="4">Malonyl CoA-acyl carrier protein transacylase</fullName>
        <ecNumber evidence="4">2.3.1.39</ecNumber>
    </recommendedName>
</protein>
<dbReference type="InterPro" id="IPR014043">
    <property type="entry name" value="Acyl_transferase_dom"/>
</dbReference>
<keyword evidence="1 4" id="KW-0808">Transferase</keyword>
<dbReference type="PIRSF" id="PIRSF000446">
    <property type="entry name" value="Mct"/>
    <property type="match status" value="1"/>
</dbReference>
<dbReference type="InterPro" id="IPR050858">
    <property type="entry name" value="Mal-CoA-ACP_Trans/PKS_FabD"/>
</dbReference>
<comment type="caution">
    <text evidence="7">The sequence shown here is derived from an EMBL/GenBank/DDBJ whole genome shotgun (WGS) entry which is preliminary data.</text>
</comment>
<dbReference type="SUPFAM" id="SSF55048">
    <property type="entry name" value="Probable ACP-binding domain of malonyl-CoA ACP transacylase"/>
    <property type="match status" value="1"/>
</dbReference>
<sequence length="299" mass="32258">MAKVAFVFSGQGDQYPGMGADLAQTSEAAEKIFAVCDEIRPGTSAMCFGGSAEDLGVTSNTQPCLYVMELAAAEALAERGLQADCVAGFSLGEVVAAAFAGYYSVQAGFRLVMRRGELMQACADRVRTSMVAVLKLSSEKVEELAGHFGQVYPVNYNCPGQISVAGQADQMRKFMAEVWENGGRAVPLKVAGAFHSPFMEGAREPFASAIDEELEKSPIGAIPLYSDVTAQPYGENFTELLSSQLCNPVRWEQLVRNMMESGVDTFVEIGPGRTLTNMIHRISVDVKAVSYREMLEENA</sequence>
<feature type="domain" description="Malonyl-CoA:ACP transacylase (MAT)" evidence="6">
    <location>
        <begin position="7"/>
        <end position="294"/>
    </location>
</feature>
<comment type="catalytic activity">
    <reaction evidence="3 4">
        <text>holo-[ACP] + malonyl-CoA = malonyl-[ACP] + CoA</text>
        <dbReference type="Rhea" id="RHEA:41792"/>
        <dbReference type="Rhea" id="RHEA-COMP:9623"/>
        <dbReference type="Rhea" id="RHEA-COMP:9685"/>
        <dbReference type="ChEBI" id="CHEBI:57287"/>
        <dbReference type="ChEBI" id="CHEBI:57384"/>
        <dbReference type="ChEBI" id="CHEBI:64479"/>
        <dbReference type="ChEBI" id="CHEBI:78449"/>
        <dbReference type="EC" id="2.3.1.39"/>
    </reaction>
</comment>
<dbReference type="AlphaFoldDB" id="C4G8L7"/>
<dbReference type="EMBL" id="ACIP02000001">
    <property type="protein sequence ID" value="EEP28964.1"/>
    <property type="molecule type" value="Genomic_DNA"/>
</dbReference>
<name>C4G8L7_9FIRM</name>
<dbReference type="InterPro" id="IPR016035">
    <property type="entry name" value="Acyl_Trfase/lysoPLipase"/>
</dbReference>
<dbReference type="InterPro" id="IPR024925">
    <property type="entry name" value="Malonyl_CoA-ACP_transAc"/>
</dbReference>
<dbReference type="PANTHER" id="PTHR42681:SF1">
    <property type="entry name" value="MALONYL-COA-ACYL CARRIER PROTEIN TRANSACYLASE, MITOCHONDRIAL"/>
    <property type="match status" value="1"/>
</dbReference>
<evidence type="ECO:0000256" key="4">
    <source>
        <dbReference type="PIRNR" id="PIRNR000446"/>
    </source>
</evidence>
<evidence type="ECO:0000259" key="6">
    <source>
        <dbReference type="SMART" id="SM00827"/>
    </source>
</evidence>
<dbReference type="RefSeq" id="WP_006905352.1">
    <property type="nucleotide sequence ID" value="NZ_GG665866.1"/>
</dbReference>
<gene>
    <name evidence="7" type="ORF">GCWU000342_00313</name>
</gene>
<dbReference type="Gene3D" id="3.40.366.10">
    <property type="entry name" value="Malonyl-Coenzyme A Acyl Carrier Protein, domain 2"/>
    <property type="match status" value="1"/>
</dbReference>
<dbReference type="InterPro" id="IPR016036">
    <property type="entry name" value="Malonyl_transacylase_ACP-bd"/>
</dbReference>
<dbReference type="GO" id="GO:0006633">
    <property type="term" value="P:fatty acid biosynthetic process"/>
    <property type="evidence" value="ECO:0007669"/>
    <property type="project" value="TreeGrafter"/>
</dbReference>